<dbReference type="InterPro" id="IPR036188">
    <property type="entry name" value="FAD/NAD-bd_sf"/>
</dbReference>
<feature type="non-terminal residue" evidence="7">
    <location>
        <position position="1"/>
    </location>
</feature>
<keyword evidence="2" id="KW-0285">Flavoprotein</keyword>
<dbReference type="Pfam" id="PF00732">
    <property type="entry name" value="GMC_oxred_N"/>
    <property type="match status" value="1"/>
</dbReference>
<dbReference type="Gene3D" id="3.50.50.60">
    <property type="entry name" value="FAD/NAD(P)-binding domain"/>
    <property type="match status" value="2"/>
</dbReference>
<evidence type="ECO:0000256" key="3">
    <source>
        <dbReference type="ARBA" id="ARBA00022827"/>
    </source>
</evidence>
<gene>
    <name evidence="7" type="ORF">METZ01_LOCUS237499</name>
</gene>
<keyword evidence="4" id="KW-0560">Oxidoreductase</keyword>
<dbReference type="InterPro" id="IPR007867">
    <property type="entry name" value="GMC_OxRtase_C"/>
</dbReference>
<proteinExistence type="inferred from homology"/>
<dbReference type="GO" id="GO:0016614">
    <property type="term" value="F:oxidoreductase activity, acting on CH-OH group of donors"/>
    <property type="evidence" value="ECO:0007669"/>
    <property type="project" value="InterPro"/>
</dbReference>
<dbReference type="EMBL" id="UINC01060289">
    <property type="protein sequence ID" value="SVB84645.1"/>
    <property type="molecule type" value="Genomic_DNA"/>
</dbReference>
<evidence type="ECO:0000313" key="7">
    <source>
        <dbReference type="EMBL" id="SVB84645.1"/>
    </source>
</evidence>
<evidence type="ECO:0008006" key="8">
    <source>
        <dbReference type="Google" id="ProtNLM"/>
    </source>
</evidence>
<dbReference type="InterPro" id="IPR000172">
    <property type="entry name" value="GMC_OxRdtase_N"/>
</dbReference>
<evidence type="ECO:0000259" key="5">
    <source>
        <dbReference type="Pfam" id="PF00732"/>
    </source>
</evidence>
<evidence type="ECO:0000256" key="4">
    <source>
        <dbReference type="ARBA" id="ARBA00023002"/>
    </source>
</evidence>
<name>A0A382HC36_9ZZZZ</name>
<evidence type="ECO:0000256" key="2">
    <source>
        <dbReference type="ARBA" id="ARBA00022630"/>
    </source>
</evidence>
<dbReference type="PANTHER" id="PTHR46056">
    <property type="entry name" value="LONG-CHAIN-ALCOHOL OXIDASE"/>
    <property type="match status" value="1"/>
</dbReference>
<sequence length="412" mass="45607">CVGGGTEINSAIMQKLPEPLIEQWAIKYQIDHFGVNEINAYFNKALNRVNASYTPQPHGKPSEILKSGGEKLGWKVEELKRAQKGSIDINPFASGLSKFGKQSMSVSLIPESIERGMRLISDCRVVKLYKKGSRITGVKATVDSLKGRRKIRIHAKYIFLCCGAIYSPTLLRSSGLSKNAGNSLQMHPTLKVIAKFPDPIDASKSHVPLFAITEFMPDIRIGGANFTPGILGMSVAEDWENRKELMRSHKYCGIYYTMVRGTGKGKIRVMPFSLEPLVSYELSKTDWKNMALGTKYLAEVMFAAGAEQVFPSIEAHQGWSKIEEVNEETKNHNFPKTKTYLSTVHLFGSCPLGENRNLSNPLCVTDSYGKLHGYENIFVADASIIPEAPGVNPQITVMGLAYRVADAFLSSY</sequence>
<evidence type="ECO:0000256" key="1">
    <source>
        <dbReference type="ARBA" id="ARBA00010790"/>
    </source>
</evidence>
<reference evidence="7" key="1">
    <citation type="submission" date="2018-05" db="EMBL/GenBank/DDBJ databases">
        <authorList>
            <person name="Lanie J.A."/>
            <person name="Ng W.-L."/>
            <person name="Kazmierczak K.M."/>
            <person name="Andrzejewski T.M."/>
            <person name="Davidsen T.M."/>
            <person name="Wayne K.J."/>
            <person name="Tettelin H."/>
            <person name="Glass J.I."/>
            <person name="Rusch D."/>
            <person name="Podicherti R."/>
            <person name="Tsui H.-C.T."/>
            <person name="Winkler M.E."/>
        </authorList>
    </citation>
    <scope>NUCLEOTIDE SEQUENCE</scope>
</reference>
<protein>
    <recommendedName>
        <fullName evidence="8">Glucose-methanol-choline oxidoreductase N-terminal domain-containing protein</fullName>
    </recommendedName>
</protein>
<keyword evidence="3" id="KW-0274">FAD</keyword>
<evidence type="ECO:0000259" key="6">
    <source>
        <dbReference type="Pfam" id="PF05199"/>
    </source>
</evidence>
<organism evidence="7">
    <name type="scientific">marine metagenome</name>
    <dbReference type="NCBI Taxonomy" id="408172"/>
    <lineage>
        <taxon>unclassified sequences</taxon>
        <taxon>metagenomes</taxon>
        <taxon>ecological metagenomes</taxon>
    </lineage>
</organism>
<dbReference type="SUPFAM" id="SSF51905">
    <property type="entry name" value="FAD/NAD(P)-binding domain"/>
    <property type="match status" value="1"/>
</dbReference>
<accession>A0A382HC36</accession>
<dbReference type="Pfam" id="PF05199">
    <property type="entry name" value="GMC_oxred_C"/>
    <property type="match status" value="1"/>
</dbReference>
<dbReference type="AlphaFoldDB" id="A0A382HC36"/>
<feature type="domain" description="Glucose-methanol-choline oxidoreductase N-terminal" evidence="5">
    <location>
        <begin position="2"/>
        <end position="188"/>
    </location>
</feature>
<dbReference type="PANTHER" id="PTHR46056:SF12">
    <property type="entry name" value="LONG-CHAIN-ALCOHOL OXIDASE"/>
    <property type="match status" value="1"/>
</dbReference>
<feature type="domain" description="Glucose-methanol-choline oxidoreductase C-terminal" evidence="6">
    <location>
        <begin position="278"/>
        <end position="401"/>
    </location>
</feature>
<dbReference type="GO" id="GO:0050660">
    <property type="term" value="F:flavin adenine dinucleotide binding"/>
    <property type="evidence" value="ECO:0007669"/>
    <property type="project" value="InterPro"/>
</dbReference>
<comment type="similarity">
    <text evidence="1">Belongs to the GMC oxidoreductase family.</text>
</comment>